<evidence type="ECO:0000313" key="1">
    <source>
        <dbReference type="EMBL" id="MDL2418950.1"/>
    </source>
</evidence>
<reference evidence="1 2" key="1">
    <citation type="journal article" date="2023" name="Int. J. Mol. Sci.">
        <title>Pathogenicity and Genomic Characterization of a Novel Genospecies, Bacillus shihchuchen, of the Bacillus cereus Group Isolated from Chinese Softshell Turtle (Pelodiscus sinensis).</title>
        <authorList>
            <person name="Cheng L.W."/>
            <person name="Byadgi O.V."/>
            <person name="Tsai C.E."/>
            <person name="Wang P.C."/>
            <person name="Chen S.C."/>
        </authorList>
    </citation>
    <scope>NUCLEOTIDE SEQUENCE [LARGE SCALE GENOMIC DNA]</scope>
    <source>
        <strain evidence="1 2">QF108-045</strain>
    </source>
</reference>
<dbReference type="Proteomes" id="UP001229716">
    <property type="component" value="Unassembled WGS sequence"/>
</dbReference>
<keyword evidence="2" id="KW-1185">Reference proteome</keyword>
<evidence type="ECO:0000313" key="2">
    <source>
        <dbReference type="Proteomes" id="UP001229716"/>
    </source>
</evidence>
<gene>
    <name evidence="1" type="ORF">P6F46_22940</name>
</gene>
<comment type="caution">
    <text evidence="1">The sequence shown here is derived from an EMBL/GenBank/DDBJ whole genome shotgun (WGS) entry which is preliminary data.</text>
</comment>
<organism evidence="1 2">
    <name type="scientific">Bacillus shihchuchen</name>
    <dbReference type="NCBI Taxonomy" id="3036942"/>
    <lineage>
        <taxon>Bacteria</taxon>
        <taxon>Bacillati</taxon>
        <taxon>Bacillota</taxon>
        <taxon>Bacilli</taxon>
        <taxon>Bacillales</taxon>
        <taxon>Bacillaceae</taxon>
        <taxon>Bacillus</taxon>
        <taxon>Bacillus cereus group</taxon>
    </lineage>
</organism>
<name>A0ABT7KXV9_9BACI</name>
<sequence length="81" mass="9226">MTDGNVTISIRVKDEKMYIHNSLGLLSESDLCKLSEKLFQFEKQLKTLATVHLLKCNESKCNTDQIQIEMKSQKESSSFIG</sequence>
<proteinExistence type="predicted"/>
<protein>
    <submittedName>
        <fullName evidence="1">Uncharacterized protein</fullName>
    </submittedName>
</protein>
<accession>A0ABT7KXV9</accession>
<dbReference type="EMBL" id="JASWHZ010000001">
    <property type="protein sequence ID" value="MDL2418950.1"/>
    <property type="molecule type" value="Genomic_DNA"/>
</dbReference>